<evidence type="ECO:0000256" key="1">
    <source>
        <dbReference type="SAM" id="Phobius"/>
    </source>
</evidence>
<keyword evidence="3" id="KW-1185">Reference proteome</keyword>
<dbReference type="OrthoDB" id="672524at2"/>
<feature type="transmembrane region" description="Helical" evidence="1">
    <location>
        <begin position="59"/>
        <end position="82"/>
    </location>
</feature>
<feature type="transmembrane region" description="Helical" evidence="1">
    <location>
        <begin position="105"/>
        <end position="125"/>
    </location>
</feature>
<dbReference type="Pfam" id="PF11188">
    <property type="entry name" value="DUF2975"/>
    <property type="match status" value="1"/>
</dbReference>
<dbReference type="AlphaFoldDB" id="A0A518CXZ9"/>
<evidence type="ECO:0000313" key="3">
    <source>
        <dbReference type="Proteomes" id="UP000319342"/>
    </source>
</evidence>
<reference evidence="2 3" key="1">
    <citation type="submission" date="2019-02" db="EMBL/GenBank/DDBJ databases">
        <title>Deep-cultivation of Planctomycetes and their phenomic and genomic characterization uncovers novel biology.</title>
        <authorList>
            <person name="Wiegand S."/>
            <person name="Jogler M."/>
            <person name="Boedeker C."/>
            <person name="Pinto D."/>
            <person name="Vollmers J."/>
            <person name="Rivas-Marin E."/>
            <person name="Kohn T."/>
            <person name="Peeters S.H."/>
            <person name="Heuer A."/>
            <person name="Rast P."/>
            <person name="Oberbeckmann S."/>
            <person name="Bunk B."/>
            <person name="Jeske O."/>
            <person name="Meyerdierks A."/>
            <person name="Storesund J.E."/>
            <person name="Kallscheuer N."/>
            <person name="Luecker S."/>
            <person name="Lage O.M."/>
            <person name="Pohl T."/>
            <person name="Merkel B.J."/>
            <person name="Hornburger P."/>
            <person name="Mueller R.-W."/>
            <person name="Bruemmer F."/>
            <person name="Labrenz M."/>
            <person name="Spormann A.M."/>
            <person name="Op den Camp H."/>
            <person name="Overmann J."/>
            <person name="Amann R."/>
            <person name="Jetten M.S.M."/>
            <person name="Mascher T."/>
            <person name="Medema M.H."/>
            <person name="Devos D.P."/>
            <person name="Kaster A.-K."/>
            <person name="Ovreas L."/>
            <person name="Rohde M."/>
            <person name="Galperin M.Y."/>
            <person name="Jogler C."/>
        </authorList>
    </citation>
    <scope>NUCLEOTIDE SEQUENCE [LARGE SCALE GENOMIC DNA]</scope>
    <source>
        <strain evidence="2 3">Pla163</strain>
    </source>
</reference>
<dbReference type="InterPro" id="IPR021354">
    <property type="entry name" value="DUF2975"/>
</dbReference>
<keyword evidence="1" id="KW-1133">Transmembrane helix</keyword>
<dbReference type="EMBL" id="CP036290">
    <property type="protein sequence ID" value="QDU84103.1"/>
    <property type="molecule type" value="Genomic_DNA"/>
</dbReference>
<accession>A0A518CXZ9</accession>
<feature type="transmembrane region" description="Helical" evidence="1">
    <location>
        <begin position="12"/>
        <end position="39"/>
    </location>
</feature>
<dbReference type="Proteomes" id="UP000319342">
    <property type="component" value="Chromosome"/>
</dbReference>
<feature type="transmembrane region" description="Helical" evidence="1">
    <location>
        <begin position="137"/>
        <end position="157"/>
    </location>
</feature>
<keyword evidence="1" id="KW-0812">Transmembrane</keyword>
<keyword evidence="1" id="KW-0472">Membrane</keyword>
<sequence>MPTTTKDPLLSLARVVLVGLLGLHGFAIVMVAIGIGAVLTIQRGELETDIVEAGLASASYWVVVAGLFGVLCVLILALRFVVELRRIVASVELGDPFVPENADRLVRMAWAALAIQVLGLMLASAHEHLGTVADEGAELLGASGGGFALALTLFVLARVFRIGTAMRAELEGTV</sequence>
<name>A0A518CXZ9_9BACT</name>
<dbReference type="RefSeq" id="WP_145185015.1">
    <property type="nucleotide sequence ID" value="NZ_CP036290.1"/>
</dbReference>
<gene>
    <name evidence="2" type="ORF">Pla163_12070</name>
</gene>
<proteinExistence type="predicted"/>
<organism evidence="2 3">
    <name type="scientific">Rohdeia mirabilis</name>
    <dbReference type="NCBI Taxonomy" id="2528008"/>
    <lineage>
        <taxon>Bacteria</taxon>
        <taxon>Pseudomonadati</taxon>
        <taxon>Planctomycetota</taxon>
        <taxon>Planctomycetia</taxon>
        <taxon>Planctomycetia incertae sedis</taxon>
        <taxon>Rohdeia</taxon>
    </lineage>
</organism>
<protein>
    <recommendedName>
        <fullName evidence="4">DUF2975 domain-containing protein</fullName>
    </recommendedName>
</protein>
<evidence type="ECO:0000313" key="2">
    <source>
        <dbReference type="EMBL" id="QDU84103.1"/>
    </source>
</evidence>
<evidence type="ECO:0008006" key="4">
    <source>
        <dbReference type="Google" id="ProtNLM"/>
    </source>
</evidence>